<dbReference type="InterPro" id="IPR010093">
    <property type="entry name" value="SinI_DNA-bd"/>
</dbReference>
<sequence>MEQTVLPSGRGSDHAEHLQDLLRLLATPSALTLSDGSGGAELPDHLRRLLHAAVSNLADGTAVTITPHRTQLTTQEAADILGISRPTLIRLLTAGEIASTRPGRHRRIQLADVLAYQERIRDQRRSALIELSAAAEPPTAPDGFVRTR</sequence>
<reference evidence="3" key="1">
    <citation type="submission" date="2019-06" db="EMBL/GenBank/DDBJ databases">
        <title>Gordonia isolated from sludge of a wastewater treatment plant.</title>
        <authorList>
            <person name="Tamura T."/>
            <person name="Aoyama K."/>
            <person name="Kang Y."/>
            <person name="Saito S."/>
            <person name="Akiyama N."/>
            <person name="Yazawa K."/>
            <person name="Gonoi T."/>
            <person name="Mikami Y."/>
        </authorList>
    </citation>
    <scope>NUCLEOTIDE SEQUENCE [LARGE SCALE GENOMIC DNA]</scope>
    <source>
        <strain evidence="3">NBRC 107696</strain>
    </source>
</reference>
<accession>A0A7I9V5I6</accession>
<evidence type="ECO:0000313" key="2">
    <source>
        <dbReference type="EMBL" id="GEE00517.1"/>
    </source>
</evidence>
<gene>
    <name evidence="2" type="primary">vapB50</name>
    <name evidence="2" type="ORF">nbrc107696_09630</name>
</gene>
<dbReference type="GO" id="GO:0003677">
    <property type="term" value="F:DNA binding"/>
    <property type="evidence" value="ECO:0007669"/>
    <property type="project" value="InterPro"/>
</dbReference>
<protein>
    <submittedName>
        <fullName evidence="2">Putative antitoxin VapB50</fullName>
    </submittedName>
</protein>
<dbReference type="Pfam" id="PF12728">
    <property type="entry name" value="HTH_17"/>
    <property type="match status" value="1"/>
</dbReference>
<dbReference type="Proteomes" id="UP000444960">
    <property type="component" value="Unassembled WGS sequence"/>
</dbReference>
<evidence type="ECO:0000313" key="3">
    <source>
        <dbReference type="Proteomes" id="UP000444960"/>
    </source>
</evidence>
<comment type="caution">
    <text evidence="2">The sequence shown here is derived from an EMBL/GenBank/DDBJ whole genome shotgun (WGS) entry which is preliminary data.</text>
</comment>
<keyword evidence="3" id="KW-1185">Reference proteome</keyword>
<proteinExistence type="predicted"/>
<dbReference type="InterPro" id="IPR041657">
    <property type="entry name" value="HTH_17"/>
</dbReference>
<dbReference type="EMBL" id="BJOV01000002">
    <property type="protein sequence ID" value="GEE00517.1"/>
    <property type="molecule type" value="Genomic_DNA"/>
</dbReference>
<name>A0A7I9V5I6_9ACTN</name>
<dbReference type="SUPFAM" id="SSF46955">
    <property type="entry name" value="Putative DNA-binding domain"/>
    <property type="match status" value="1"/>
</dbReference>
<dbReference type="NCBIfam" id="TIGR01764">
    <property type="entry name" value="excise"/>
    <property type="match status" value="1"/>
</dbReference>
<evidence type="ECO:0000259" key="1">
    <source>
        <dbReference type="Pfam" id="PF12728"/>
    </source>
</evidence>
<dbReference type="AlphaFoldDB" id="A0A7I9V5I6"/>
<dbReference type="InterPro" id="IPR009061">
    <property type="entry name" value="DNA-bd_dom_put_sf"/>
</dbReference>
<organism evidence="2 3">
    <name type="scientific">Gordonia spumicola</name>
    <dbReference type="NCBI Taxonomy" id="589161"/>
    <lineage>
        <taxon>Bacteria</taxon>
        <taxon>Bacillati</taxon>
        <taxon>Actinomycetota</taxon>
        <taxon>Actinomycetes</taxon>
        <taxon>Mycobacteriales</taxon>
        <taxon>Gordoniaceae</taxon>
        <taxon>Gordonia</taxon>
    </lineage>
</organism>
<feature type="domain" description="Helix-turn-helix" evidence="1">
    <location>
        <begin position="72"/>
        <end position="119"/>
    </location>
</feature>